<dbReference type="EMBL" id="JADEXN010000419">
    <property type="protein sequence ID" value="MBE9042721.1"/>
    <property type="molecule type" value="Genomic_DNA"/>
</dbReference>
<name>A0A928W2C5_9CYAN</name>
<dbReference type="InterPro" id="IPR017039">
    <property type="entry name" value="Virul_fac_BrkB"/>
</dbReference>
<keyword evidence="2" id="KW-1003">Cell membrane</keyword>
<dbReference type="Pfam" id="PF03631">
    <property type="entry name" value="Virul_fac_BrkB"/>
    <property type="match status" value="1"/>
</dbReference>
<feature type="transmembrane region" description="Helical" evidence="6">
    <location>
        <begin position="138"/>
        <end position="165"/>
    </location>
</feature>
<feature type="transmembrane region" description="Helical" evidence="6">
    <location>
        <begin position="211"/>
        <end position="234"/>
    </location>
</feature>
<evidence type="ECO:0000256" key="5">
    <source>
        <dbReference type="ARBA" id="ARBA00023136"/>
    </source>
</evidence>
<dbReference type="PANTHER" id="PTHR30213">
    <property type="entry name" value="INNER MEMBRANE PROTEIN YHJD"/>
    <property type="match status" value="1"/>
</dbReference>
<feature type="transmembrane region" description="Helical" evidence="6">
    <location>
        <begin position="29"/>
        <end position="52"/>
    </location>
</feature>
<sequence>MNLKKIWKLIREAFQEWQKDKASRLAAALAYYTVFSLAPLLIIAIALVGAIFGEEAARGEIVGQIQGLVGLEGAKVVETAIENANKPDTGNVASIISVVVLLFGASGVFAQLQEALNTIWDVKAKPKTGIWGLVRKRILSFSAVLGIAFLLLVSLVVSAVLSILGHYASGLLPGADFLWQILNIAVSLGFITVLFALMFKYLPDVKIQWSDVWVGAAITAALFTIGKFALGLYLGGGSFGSAYGAAGSLIVFLSWVYYSAQILFFGSEFTQVYARRYGSRIVPDRHAVRADKDGGTKHDIQT</sequence>
<organism evidence="7 8">
    <name type="scientific">Zarconia navalis LEGE 11467</name>
    <dbReference type="NCBI Taxonomy" id="1828826"/>
    <lineage>
        <taxon>Bacteria</taxon>
        <taxon>Bacillati</taxon>
        <taxon>Cyanobacteriota</taxon>
        <taxon>Cyanophyceae</taxon>
        <taxon>Oscillatoriophycideae</taxon>
        <taxon>Oscillatoriales</taxon>
        <taxon>Oscillatoriales incertae sedis</taxon>
        <taxon>Zarconia</taxon>
        <taxon>Zarconia navalis</taxon>
    </lineage>
</organism>
<dbReference type="PIRSF" id="PIRSF035875">
    <property type="entry name" value="RNase_BN"/>
    <property type="match status" value="1"/>
</dbReference>
<feature type="transmembrane region" description="Helical" evidence="6">
    <location>
        <begin position="92"/>
        <end position="117"/>
    </location>
</feature>
<evidence type="ECO:0000256" key="6">
    <source>
        <dbReference type="SAM" id="Phobius"/>
    </source>
</evidence>
<keyword evidence="8" id="KW-1185">Reference proteome</keyword>
<dbReference type="GO" id="GO:0005886">
    <property type="term" value="C:plasma membrane"/>
    <property type="evidence" value="ECO:0007669"/>
    <property type="project" value="UniProtKB-SubCell"/>
</dbReference>
<protein>
    <submittedName>
        <fullName evidence="7">YihY/virulence factor BrkB family protein</fullName>
    </submittedName>
</protein>
<feature type="transmembrane region" description="Helical" evidence="6">
    <location>
        <begin position="240"/>
        <end position="258"/>
    </location>
</feature>
<evidence type="ECO:0000313" key="7">
    <source>
        <dbReference type="EMBL" id="MBE9042721.1"/>
    </source>
</evidence>
<proteinExistence type="predicted"/>
<dbReference type="PANTHER" id="PTHR30213:SF1">
    <property type="entry name" value="INNER MEMBRANE PROTEIN YHJD"/>
    <property type="match status" value="1"/>
</dbReference>
<dbReference type="NCBIfam" id="TIGR00765">
    <property type="entry name" value="yihY_not_rbn"/>
    <property type="match status" value="1"/>
</dbReference>
<feature type="transmembrane region" description="Helical" evidence="6">
    <location>
        <begin position="177"/>
        <end position="199"/>
    </location>
</feature>
<evidence type="ECO:0000256" key="1">
    <source>
        <dbReference type="ARBA" id="ARBA00004651"/>
    </source>
</evidence>
<keyword evidence="4 6" id="KW-1133">Transmembrane helix</keyword>
<comment type="caution">
    <text evidence="7">The sequence shown here is derived from an EMBL/GenBank/DDBJ whole genome shotgun (WGS) entry which is preliminary data.</text>
</comment>
<evidence type="ECO:0000313" key="8">
    <source>
        <dbReference type="Proteomes" id="UP000621799"/>
    </source>
</evidence>
<dbReference type="AlphaFoldDB" id="A0A928W2C5"/>
<reference evidence="7" key="1">
    <citation type="submission" date="2020-10" db="EMBL/GenBank/DDBJ databases">
        <authorList>
            <person name="Castelo-Branco R."/>
            <person name="Eusebio N."/>
            <person name="Adriana R."/>
            <person name="Vieira A."/>
            <person name="Brugerolle De Fraissinette N."/>
            <person name="Rezende De Castro R."/>
            <person name="Schneider M.P."/>
            <person name="Vasconcelos V."/>
            <person name="Leao P.N."/>
        </authorList>
    </citation>
    <scope>NUCLEOTIDE SEQUENCE</scope>
    <source>
        <strain evidence="7">LEGE 11467</strain>
    </source>
</reference>
<keyword evidence="5 6" id="KW-0472">Membrane</keyword>
<accession>A0A928W2C5</accession>
<comment type="subcellular location">
    <subcellularLocation>
        <location evidence="1">Cell membrane</location>
        <topology evidence="1">Multi-pass membrane protein</topology>
    </subcellularLocation>
</comment>
<evidence type="ECO:0000256" key="3">
    <source>
        <dbReference type="ARBA" id="ARBA00022692"/>
    </source>
</evidence>
<dbReference type="Proteomes" id="UP000621799">
    <property type="component" value="Unassembled WGS sequence"/>
</dbReference>
<dbReference type="RefSeq" id="WP_264322869.1">
    <property type="nucleotide sequence ID" value="NZ_JADEXN010000419.1"/>
</dbReference>
<evidence type="ECO:0000256" key="4">
    <source>
        <dbReference type="ARBA" id="ARBA00022989"/>
    </source>
</evidence>
<evidence type="ECO:0000256" key="2">
    <source>
        <dbReference type="ARBA" id="ARBA00022475"/>
    </source>
</evidence>
<gene>
    <name evidence="7" type="ORF">IQ235_18330</name>
</gene>
<keyword evidence="3 6" id="KW-0812">Transmembrane</keyword>